<feature type="transmembrane region" description="Helical" evidence="1">
    <location>
        <begin position="6"/>
        <end position="26"/>
    </location>
</feature>
<evidence type="ECO:0000313" key="2">
    <source>
        <dbReference type="EMBL" id="CCC47563.1"/>
    </source>
</evidence>
<accession>G0TUC9</accession>
<protein>
    <submittedName>
        <fullName evidence="2">Uncharacterized protein</fullName>
    </submittedName>
</protein>
<gene>
    <name evidence="2" type="ORF">TVY486_0402290</name>
</gene>
<dbReference type="AlphaFoldDB" id="G0TUC9"/>
<organism evidence="2">
    <name type="scientific">Trypanosoma vivax (strain Y486)</name>
    <dbReference type="NCBI Taxonomy" id="1055687"/>
    <lineage>
        <taxon>Eukaryota</taxon>
        <taxon>Discoba</taxon>
        <taxon>Euglenozoa</taxon>
        <taxon>Kinetoplastea</taxon>
        <taxon>Metakinetoplastina</taxon>
        <taxon>Trypanosomatida</taxon>
        <taxon>Trypanosomatidae</taxon>
        <taxon>Trypanosoma</taxon>
        <taxon>Duttonella</taxon>
    </lineage>
</organism>
<reference evidence="2" key="1">
    <citation type="journal article" date="2012" name="Proc. Natl. Acad. Sci. U.S.A.">
        <title>Antigenic diversity is generated by distinct evolutionary mechanisms in African trypanosome species.</title>
        <authorList>
            <person name="Jackson A.P."/>
            <person name="Berry A."/>
            <person name="Aslett M."/>
            <person name="Allison H.C."/>
            <person name="Burton P."/>
            <person name="Vavrova-Anderson J."/>
            <person name="Brown R."/>
            <person name="Browne H."/>
            <person name="Corton N."/>
            <person name="Hauser H."/>
            <person name="Gamble J."/>
            <person name="Gilderthorp R."/>
            <person name="Marcello L."/>
            <person name="McQuillan J."/>
            <person name="Otto T.D."/>
            <person name="Quail M.A."/>
            <person name="Sanders M.J."/>
            <person name="van Tonder A."/>
            <person name="Ginger M.L."/>
            <person name="Field M.C."/>
            <person name="Barry J.D."/>
            <person name="Hertz-Fowler C."/>
            <person name="Berriman M."/>
        </authorList>
    </citation>
    <scope>NUCLEOTIDE SEQUENCE</scope>
    <source>
        <strain evidence="2">Y486</strain>
    </source>
</reference>
<dbReference type="EMBL" id="HE573020">
    <property type="protein sequence ID" value="CCC47563.1"/>
    <property type="molecule type" value="Genomic_DNA"/>
</dbReference>
<sequence>MSQADVVALLITLAAIVNVLSVSFPLLRRCCVRRIAAFMLLGFAGMLLLLGLFVLLMPMGPARNKRSALKVRELIVFIQRGANVTLWMTLSVLVMTCWIYCRCRKGYRVYVLPMLKDLHVIERTCWTDTLDLRKRTISTTI</sequence>
<keyword evidence="1" id="KW-0472">Membrane</keyword>
<keyword evidence="1" id="KW-1133">Transmembrane helix</keyword>
<keyword evidence="1" id="KW-0812">Transmembrane</keyword>
<proteinExistence type="predicted"/>
<feature type="transmembrane region" description="Helical" evidence="1">
    <location>
        <begin position="77"/>
        <end position="101"/>
    </location>
</feature>
<name>G0TUC9_TRYVY</name>
<evidence type="ECO:0000256" key="1">
    <source>
        <dbReference type="SAM" id="Phobius"/>
    </source>
</evidence>
<feature type="transmembrane region" description="Helical" evidence="1">
    <location>
        <begin position="38"/>
        <end position="57"/>
    </location>
</feature>